<gene>
    <name evidence="2" type="ORF">ACFONC_11805</name>
</gene>
<feature type="compositionally biased region" description="Basic and acidic residues" evidence="1">
    <location>
        <begin position="126"/>
        <end position="136"/>
    </location>
</feature>
<reference evidence="3" key="1">
    <citation type="journal article" date="2019" name="Int. J. Syst. Evol. Microbiol.">
        <title>The Global Catalogue of Microorganisms (GCM) 10K type strain sequencing project: providing services to taxonomists for standard genome sequencing and annotation.</title>
        <authorList>
            <consortium name="The Broad Institute Genomics Platform"/>
            <consortium name="The Broad Institute Genome Sequencing Center for Infectious Disease"/>
            <person name="Wu L."/>
            <person name="Ma J."/>
        </authorList>
    </citation>
    <scope>NUCLEOTIDE SEQUENCE [LARGE SCALE GENOMIC DNA]</scope>
    <source>
        <strain evidence="3">KCTC 42441</strain>
    </source>
</reference>
<accession>A0ABV7XL06</accession>
<evidence type="ECO:0000313" key="3">
    <source>
        <dbReference type="Proteomes" id="UP001595705"/>
    </source>
</evidence>
<sequence>MQLQLLTREITPHTVLDALVRRPGAANGASAKALASEILGTTAEPADERRLRQVIEQLRNDGHAVCATPESGYHHAADADDLNRTCVFLTRRAVSTLRQVAAMKRVAMPDLYGQLGLPDPDEQGEHDEQRNPRSAG</sequence>
<evidence type="ECO:0000256" key="1">
    <source>
        <dbReference type="SAM" id="MobiDB-lite"/>
    </source>
</evidence>
<protein>
    <submittedName>
        <fullName evidence="2">Uncharacterized protein</fullName>
    </submittedName>
</protein>
<proteinExistence type="predicted"/>
<dbReference type="RefSeq" id="WP_386744282.1">
    <property type="nucleotide sequence ID" value="NZ_JBHRYA010000007.1"/>
</dbReference>
<feature type="region of interest" description="Disordered" evidence="1">
    <location>
        <begin position="113"/>
        <end position="136"/>
    </location>
</feature>
<name>A0ABV7XL06_9GAMM</name>
<dbReference type="EMBL" id="JBHRYA010000007">
    <property type="protein sequence ID" value="MFC3716836.1"/>
    <property type="molecule type" value="Genomic_DNA"/>
</dbReference>
<organism evidence="2 3">
    <name type="scientific">Luteimonas soli</name>
    <dbReference type="NCBI Taxonomy" id="1648966"/>
    <lineage>
        <taxon>Bacteria</taxon>
        <taxon>Pseudomonadati</taxon>
        <taxon>Pseudomonadota</taxon>
        <taxon>Gammaproteobacteria</taxon>
        <taxon>Lysobacterales</taxon>
        <taxon>Lysobacteraceae</taxon>
        <taxon>Luteimonas</taxon>
    </lineage>
</organism>
<dbReference type="Proteomes" id="UP001595705">
    <property type="component" value="Unassembled WGS sequence"/>
</dbReference>
<evidence type="ECO:0000313" key="2">
    <source>
        <dbReference type="EMBL" id="MFC3716836.1"/>
    </source>
</evidence>
<keyword evidence="3" id="KW-1185">Reference proteome</keyword>
<comment type="caution">
    <text evidence="2">The sequence shown here is derived from an EMBL/GenBank/DDBJ whole genome shotgun (WGS) entry which is preliminary data.</text>
</comment>